<dbReference type="Pfam" id="PF22745">
    <property type="entry name" value="Nlig-Ia"/>
    <property type="match status" value="1"/>
</dbReference>
<dbReference type="Pfam" id="PF03119">
    <property type="entry name" value="DNA_ligase_ZBD"/>
    <property type="match status" value="1"/>
</dbReference>
<evidence type="ECO:0000256" key="2">
    <source>
        <dbReference type="ARBA" id="ARBA00012722"/>
    </source>
</evidence>
<dbReference type="InterPro" id="IPR041663">
    <property type="entry name" value="DisA/LigA_HHH"/>
</dbReference>
<dbReference type="SUPFAM" id="SSF56091">
    <property type="entry name" value="DNA ligase/mRNA capping enzyme, catalytic domain"/>
    <property type="match status" value="1"/>
</dbReference>
<dbReference type="InterPro" id="IPR010994">
    <property type="entry name" value="RuvA_2-like"/>
</dbReference>
<dbReference type="FunCoup" id="A0A540VJ79">
    <property type="interactions" value="331"/>
</dbReference>
<dbReference type="FunFam" id="3.30.470.30:FF:000001">
    <property type="entry name" value="DNA ligase"/>
    <property type="match status" value="1"/>
</dbReference>
<feature type="binding site" evidence="15">
    <location>
        <position position="340"/>
    </location>
    <ligand>
        <name>NAD(+)</name>
        <dbReference type="ChEBI" id="CHEBI:57540"/>
    </ligand>
</feature>
<dbReference type="GO" id="GO:0003911">
    <property type="term" value="F:DNA ligase (NAD+) activity"/>
    <property type="evidence" value="ECO:0007669"/>
    <property type="project" value="UniProtKB-UniRule"/>
</dbReference>
<dbReference type="AlphaFoldDB" id="A0A540VJ79"/>
<feature type="binding site" evidence="15">
    <location>
        <position position="131"/>
    </location>
    <ligand>
        <name>NAD(+)</name>
        <dbReference type="ChEBI" id="CHEBI:57540"/>
    </ligand>
</feature>
<keyword evidence="18" id="KW-1185">Reference proteome</keyword>
<keyword evidence="11 15" id="KW-0234">DNA repair</keyword>
<dbReference type="Pfam" id="PF00533">
    <property type="entry name" value="BRCT"/>
    <property type="match status" value="1"/>
</dbReference>
<keyword evidence="9 15" id="KW-0460">Magnesium</keyword>
<dbReference type="PANTHER" id="PTHR23389:SF9">
    <property type="entry name" value="DNA LIGASE"/>
    <property type="match status" value="1"/>
</dbReference>
<dbReference type="InterPro" id="IPR012340">
    <property type="entry name" value="NA-bd_OB-fold"/>
</dbReference>
<dbReference type="Gene3D" id="1.10.287.610">
    <property type="entry name" value="Helix hairpin bin"/>
    <property type="match status" value="1"/>
</dbReference>
<dbReference type="InterPro" id="IPR004149">
    <property type="entry name" value="Znf_DNAligase_C4"/>
</dbReference>
<evidence type="ECO:0000256" key="4">
    <source>
        <dbReference type="ARBA" id="ARBA00022598"/>
    </source>
</evidence>
<dbReference type="SMART" id="SM00292">
    <property type="entry name" value="BRCT"/>
    <property type="match status" value="1"/>
</dbReference>
<comment type="cofactor">
    <cofactor evidence="15">
        <name>Mg(2+)</name>
        <dbReference type="ChEBI" id="CHEBI:18420"/>
    </cofactor>
    <cofactor evidence="15">
        <name>Mn(2+)</name>
        <dbReference type="ChEBI" id="CHEBI:29035"/>
    </cofactor>
</comment>
<evidence type="ECO:0000313" key="18">
    <source>
        <dbReference type="Proteomes" id="UP000317371"/>
    </source>
</evidence>
<feature type="active site" description="N6-AMP-lysine intermediate" evidence="15">
    <location>
        <position position="133"/>
    </location>
</feature>
<evidence type="ECO:0000256" key="14">
    <source>
        <dbReference type="ARBA" id="ARBA00060881"/>
    </source>
</evidence>
<feature type="binding site" evidence="15">
    <location>
        <position position="437"/>
    </location>
    <ligand>
        <name>Zn(2+)</name>
        <dbReference type="ChEBI" id="CHEBI:29105"/>
    </ligand>
</feature>
<dbReference type="GO" id="GO:0006281">
    <property type="term" value="P:DNA repair"/>
    <property type="evidence" value="ECO:0007669"/>
    <property type="project" value="UniProtKB-KW"/>
</dbReference>
<dbReference type="EC" id="6.5.1.2" evidence="2 15"/>
<evidence type="ECO:0000256" key="15">
    <source>
        <dbReference type="HAMAP-Rule" id="MF_01588"/>
    </source>
</evidence>
<dbReference type="Gene3D" id="1.10.150.20">
    <property type="entry name" value="5' to 3' exonuclease, C-terminal subdomain"/>
    <property type="match status" value="2"/>
</dbReference>
<dbReference type="SUPFAM" id="SSF52113">
    <property type="entry name" value="BRCT domain"/>
    <property type="match status" value="1"/>
</dbReference>
<dbReference type="SUPFAM" id="SSF50249">
    <property type="entry name" value="Nucleic acid-binding proteins"/>
    <property type="match status" value="1"/>
</dbReference>
<dbReference type="InParanoid" id="A0A540VJ79"/>
<dbReference type="GO" id="GO:0005829">
    <property type="term" value="C:cytosol"/>
    <property type="evidence" value="ECO:0007669"/>
    <property type="project" value="TreeGrafter"/>
</dbReference>
<dbReference type="FunFam" id="1.10.287.610:FF:000002">
    <property type="entry name" value="DNA ligase"/>
    <property type="match status" value="1"/>
</dbReference>
<dbReference type="InterPro" id="IPR003583">
    <property type="entry name" value="Hlx-hairpin-Hlx_DNA-bd_motif"/>
</dbReference>
<keyword evidence="4 15" id="KW-0436">Ligase</keyword>
<dbReference type="FunFam" id="2.40.50.140:FF:000012">
    <property type="entry name" value="DNA ligase"/>
    <property type="match status" value="1"/>
</dbReference>
<dbReference type="Gene3D" id="3.40.50.10190">
    <property type="entry name" value="BRCT domain"/>
    <property type="match status" value="1"/>
</dbReference>
<dbReference type="GO" id="GO:0003677">
    <property type="term" value="F:DNA binding"/>
    <property type="evidence" value="ECO:0007669"/>
    <property type="project" value="InterPro"/>
</dbReference>
<dbReference type="InterPro" id="IPR036420">
    <property type="entry name" value="BRCT_dom_sf"/>
</dbReference>
<evidence type="ECO:0000256" key="9">
    <source>
        <dbReference type="ARBA" id="ARBA00022842"/>
    </source>
</evidence>
<dbReference type="Gene3D" id="3.30.470.30">
    <property type="entry name" value="DNA ligase/mRNA capping enzyme"/>
    <property type="match status" value="1"/>
</dbReference>
<evidence type="ECO:0000256" key="12">
    <source>
        <dbReference type="ARBA" id="ARBA00023211"/>
    </source>
</evidence>
<dbReference type="SMART" id="SM00532">
    <property type="entry name" value="LIGANc"/>
    <property type="match status" value="1"/>
</dbReference>
<gene>
    <name evidence="15 17" type="primary">ligA</name>
    <name evidence="17" type="ORF">FKZ61_06080</name>
</gene>
<evidence type="ECO:0000313" key="17">
    <source>
        <dbReference type="EMBL" id="TQE96824.1"/>
    </source>
</evidence>
<evidence type="ECO:0000256" key="8">
    <source>
        <dbReference type="ARBA" id="ARBA00022833"/>
    </source>
</evidence>
<accession>A0A540VJ79</accession>
<dbReference type="GO" id="GO:0046872">
    <property type="term" value="F:metal ion binding"/>
    <property type="evidence" value="ECO:0007669"/>
    <property type="project" value="UniProtKB-KW"/>
</dbReference>
<feature type="binding site" evidence="15">
    <location>
        <begin position="48"/>
        <end position="52"/>
    </location>
    <ligand>
        <name>NAD(+)</name>
        <dbReference type="ChEBI" id="CHEBI:57540"/>
    </ligand>
</feature>
<dbReference type="GO" id="GO:0006260">
    <property type="term" value="P:DNA replication"/>
    <property type="evidence" value="ECO:0007669"/>
    <property type="project" value="UniProtKB-KW"/>
</dbReference>
<dbReference type="InterPro" id="IPR013840">
    <property type="entry name" value="DNAligase_N"/>
</dbReference>
<dbReference type="PIRSF" id="PIRSF001604">
    <property type="entry name" value="LigA"/>
    <property type="match status" value="1"/>
</dbReference>
<dbReference type="InterPro" id="IPR001679">
    <property type="entry name" value="DNA_ligase"/>
</dbReference>
<feature type="binding site" evidence="15">
    <location>
        <position position="196"/>
    </location>
    <ligand>
        <name>NAD(+)</name>
        <dbReference type="ChEBI" id="CHEBI:57540"/>
    </ligand>
</feature>
<dbReference type="RefSeq" id="WP_141609196.1">
    <property type="nucleotide sequence ID" value="NZ_VIGC02000006.1"/>
</dbReference>
<keyword evidence="12 15" id="KW-0464">Manganese</keyword>
<evidence type="ECO:0000256" key="1">
    <source>
        <dbReference type="ARBA" id="ARBA00004067"/>
    </source>
</evidence>
<dbReference type="NCBIfam" id="TIGR00575">
    <property type="entry name" value="dnlj"/>
    <property type="match status" value="1"/>
</dbReference>
<feature type="binding site" evidence="15">
    <location>
        <position position="452"/>
    </location>
    <ligand>
        <name>Zn(2+)</name>
        <dbReference type="ChEBI" id="CHEBI:29105"/>
    </ligand>
</feature>
<evidence type="ECO:0000256" key="10">
    <source>
        <dbReference type="ARBA" id="ARBA00023027"/>
    </source>
</evidence>
<dbReference type="Gene3D" id="2.40.50.140">
    <property type="entry name" value="Nucleic acid-binding proteins"/>
    <property type="match status" value="1"/>
</dbReference>
<dbReference type="PROSITE" id="PS50172">
    <property type="entry name" value="BRCT"/>
    <property type="match status" value="1"/>
</dbReference>
<dbReference type="NCBIfam" id="NF005932">
    <property type="entry name" value="PRK07956.1"/>
    <property type="match status" value="1"/>
</dbReference>
<name>A0A540VJ79_9CHLR</name>
<comment type="function">
    <text evidence="1 15">DNA ligase that catalyzes the formation of phosphodiester linkages between 5'-phosphoryl and 3'-hydroxyl groups in double-stranded DNA using NAD as a coenzyme and as the energy source for the reaction. It is essential for DNA replication and repair of damaged DNA.</text>
</comment>
<keyword evidence="6 15" id="KW-0479">Metal-binding</keyword>
<dbReference type="FunFam" id="1.10.150.20:FF:000007">
    <property type="entry name" value="DNA ligase"/>
    <property type="match status" value="1"/>
</dbReference>
<dbReference type="InterPro" id="IPR001357">
    <property type="entry name" value="BRCT_dom"/>
</dbReference>
<keyword evidence="7 15" id="KW-0227">DNA damage</keyword>
<feature type="binding site" evidence="15">
    <location>
        <begin position="97"/>
        <end position="98"/>
    </location>
    <ligand>
        <name>NAD(+)</name>
        <dbReference type="ChEBI" id="CHEBI:57540"/>
    </ligand>
</feature>
<evidence type="ECO:0000256" key="6">
    <source>
        <dbReference type="ARBA" id="ARBA00022723"/>
    </source>
</evidence>
<dbReference type="FunFam" id="1.10.150.20:FF:000006">
    <property type="entry name" value="DNA ligase"/>
    <property type="match status" value="1"/>
</dbReference>
<evidence type="ECO:0000256" key="13">
    <source>
        <dbReference type="ARBA" id="ARBA00034005"/>
    </source>
</evidence>
<dbReference type="CDD" id="cd17748">
    <property type="entry name" value="BRCT_DNA_ligase_like"/>
    <property type="match status" value="1"/>
</dbReference>
<dbReference type="InterPro" id="IPR004150">
    <property type="entry name" value="NAD_DNA_ligase_OB"/>
</dbReference>
<evidence type="ECO:0000256" key="7">
    <source>
        <dbReference type="ARBA" id="ARBA00022763"/>
    </source>
</evidence>
<dbReference type="Pfam" id="PF12826">
    <property type="entry name" value="HHH_2"/>
    <property type="match status" value="1"/>
</dbReference>
<dbReference type="CDD" id="cd00114">
    <property type="entry name" value="LIGANc"/>
    <property type="match status" value="1"/>
</dbReference>
<evidence type="ECO:0000256" key="5">
    <source>
        <dbReference type="ARBA" id="ARBA00022705"/>
    </source>
</evidence>
<keyword evidence="5 15" id="KW-0235">DNA replication</keyword>
<feature type="binding site" evidence="15">
    <location>
        <position position="316"/>
    </location>
    <ligand>
        <name>NAD(+)</name>
        <dbReference type="ChEBI" id="CHEBI:57540"/>
    </ligand>
</feature>
<dbReference type="Pfam" id="PF01653">
    <property type="entry name" value="DNA_ligase_aden"/>
    <property type="match status" value="1"/>
</dbReference>
<comment type="caution">
    <text evidence="17">The sequence shown here is derived from an EMBL/GenBank/DDBJ whole genome shotgun (WGS) entry which is preliminary data.</text>
</comment>
<dbReference type="SMART" id="SM00278">
    <property type="entry name" value="HhH1"/>
    <property type="match status" value="3"/>
</dbReference>
<keyword evidence="8 15" id="KW-0862">Zinc</keyword>
<feature type="domain" description="BRCT" evidence="16">
    <location>
        <begin position="619"/>
        <end position="697"/>
    </location>
</feature>
<dbReference type="EMBL" id="VIGC01000006">
    <property type="protein sequence ID" value="TQE96824.1"/>
    <property type="molecule type" value="Genomic_DNA"/>
</dbReference>
<comment type="catalytic activity">
    <reaction evidence="13 15">
        <text>NAD(+) + (deoxyribonucleotide)n-3'-hydroxyl + 5'-phospho-(deoxyribonucleotide)m = (deoxyribonucleotide)n+m + AMP + beta-nicotinamide D-nucleotide.</text>
        <dbReference type="EC" id="6.5.1.2"/>
    </reaction>
</comment>
<reference evidence="17 18" key="1">
    <citation type="submission" date="2019-06" db="EMBL/GenBank/DDBJ databases">
        <title>Genome sequence of Litorilinea aerophila BAA-2444.</title>
        <authorList>
            <person name="Maclea K.S."/>
            <person name="Maurais E.G."/>
            <person name="Iannazzi L.C."/>
        </authorList>
    </citation>
    <scope>NUCLEOTIDE SEQUENCE [LARGE SCALE GENOMIC DNA]</scope>
    <source>
        <strain evidence="17 18">ATCC BAA-2444</strain>
    </source>
</reference>
<comment type="similarity">
    <text evidence="14 15">Belongs to the NAD-dependent DNA ligase family. LigA subfamily.</text>
</comment>
<organism evidence="17 18">
    <name type="scientific">Litorilinea aerophila</name>
    <dbReference type="NCBI Taxonomy" id="1204385"/>
    <lineage>
        <taxon>Bacteria</taxon>
        <taxon>Bacillati</taxon>
        <taxon>Chloroflexota</taxon>
        <taxon>Caldilineae</taxon>
        <taxon>Caldilineales</taxon>
        <taxon>Caldilineaceae</taxon>
        <taxon>Litorilinea</taxon>
    </lineage>
</organism>
<dbReference type="Gene3D" id="6.20.10.30">
    <property type="match status" value="1"/>
</dbReference>
<dbReference type="OrthoDB" id="9759736at2"/>
<evidence type="ECO:0000256" key="11">
    <source>
        <dbReference type="ARBA" id="ARBA00023204"/>
    </source>
</evidence>
<dbReference type="SUPFAM" id="SSF47781">
    <property type="entry name" value="RuvA domain 2-like"/>
    <property type="match status" value="1"/>
</dbReference>
<dbReference type="HAMAP" id="MF_01588">
    <property type="entry name" value="DNA_ligase_A"/>
    <property type="match status" value="1"/>
</dbReference>
<keyword evidence="10 15" id="KW-0520">NAD</keyword>
<feature type="binding site" evidence="15">
    <location>
        <position position="457"/>
    </location>
    <ligand>
        <name>Zn(2+)</name>
        <dbReference type="ChEBI" id="CHEBI:29105"/>
    </ligand>
</feature>
<dbReference type="InterPro" id="IPR013839">
    <property type="entry name" value="DNAligase_adenylation"/>
</dbReference>
<sequence length="697" mass="77245">MSETTETTTSSAPSTADPALVERLEKLRQAIRYHQYRYYVLDDPVISDEEFDALFRELQALEEAHPELRTEDSPTVRVGGVVSDRFERTRHPVPMLSLANAFTTEDLYAWRERIKRFLPPEQHAQLSYVAEPKFDGLTVVLHYQDGRFVLGATRGDGEYGEDITPNLRTVRSLPLQIPVDPQAQVTAPARLVVRGEAYVDKADFEEFNRRQEAEGGRTFANPRNFAAGSLRQLDSSITASRPIKLWVYQIVVLEGVDDPPATHSGSLAYLAALGLPVWPDYRCFDDGAFDELVAYVTDFGEQRHQLPFEVDGVVIKVDSLALQQELGFTGKDPRWAIAYKFAGQEAVTTLLDIVVNVGRTGAITPNAVLEPVQIGGVTVRAATLHNEDYIRELDIRIGDKVVVKRAGDVIPKVIRPLVELRDGSERPWVMPKTCPACGQPLVRPEGEAATYCVNNACPAQLVRKVEHFVSREAMDIAGFGYKQAELFVSKGFIKDLADIYYLPWDEILKLEGYKEKRVENLRAGIEASKNRPVHRLLTGLGIRFVGSVVAELIMDHYRSLYQLMEASQEELAAIDGIGPKIAESIVEYFSLEPNRALIRKFAAAGVRVEEEAPPEPAAPESLPLAGLTFVVTGTLPTFSRDEVKRYIEAHGGKVTSSVSSKTSYLVVGENPGSKLVKAQELGIPTLSEAELRALAGE</sequence>
<feature type="binding site" evidence="15">
    <location>
        <position position="154"/>
    </location>
    <ligand>
        <name>NAD(+)</name>
        <dbReference type="ChEBI" id="CHEBI:57540"/>
    </ligand>
</feature>
<proteinExistence type="inferred from homology"/>
<evidence type="ECO:0000256" key="3">
    <source>
        <dbReference type="ARBA" id="ARBA00013308"/>
    </source>
</evidence>
<dbReference type="Proteomes" id="UP000317371">
    <property type="component" value="Unassembled WGS sequence"/>
</dbReference>
<protein>
    <recommendedName>
        <fullName evidence="3 15">DNA ligase</fullName>
        <ecNumber evidence="2 15">6.5.1.2</ecNumber>
    </recommendedName>
    <alternativeName>
        <fullName evidence="15">Polydeoxyribonucleotide synthase [NAD(+)]</fullName>
    </alternativeName>
</protein>
<evidence type="ECO:0000259" key="16">
    <source>
        <dbReference type="PROSITE" id="PS50172"/>
    </source>
</evidence>
<feature type="binding site" evidence="15">
    <location>
        <position position="434"/>
    </location>
    <ligand>
        <name>Zn(2+)</name>
        <dbReference type="ChEBI" id="CHEBI:29105"/>
    </ligand>
</feature>
<dbReference type="PANTHER" id="PTHR23389">
    <property type="entry name" value="CHROMOSOME TRANSMISSION FIDELITY FACTOR 18"/>
    <property type="match status" value="1"/>
</dbReference>
<dbReference type="Pfam" id="PF03120">
    <property type="entry name" value="OB_DNA_ligase"/>
    <property type="match status" value="1"/>
</dbReference>